<dbReference type="PRINTS" id="PR00481">
    <property type="entry name" value="LAMNOPPTDASE"/>
</dbReference>
<keyword evidence="11" id="KW-1185">Reference proteome</keyword>
<comment type="function">
    <text evidence="6">Presumably involved in the processing and regular turnover of intracellular proteins. Catalyzes the removal of unsubstituted N-terminal amino acids from various peptides.</text>
</comment>
<gene>
    <name evidence="10" type="ORF">Back2_10040</name>
</gene>
<dbReference type="RefSeq" id="WP_125567324.1">
    <property type="nucleotide sequence ID" value="NZ_AP019307.1"/>
</dbReference>
<keyword evidence="3" id="KW-0645">Protease</keyword>
<keyword evidence="4" id="KW-0378">Hydrolase</keyword>
<evidence type="ECO:0000313" key="11">
    <source>
        <dbReference type="Proteomes" id="UP000271573"/>
    </source>
</evidence>
<feature type="domain" description="Cytosol aminopeptidase" evidence="9">
    <location>
        <begin position="338"/>
        <end position="345"/>
    </location>
</feature>
<dbReference type="GO" id="GO:0006508">
    <property type="term" value="P:proteolysis"/>
    <property type="evidence" value="ECO:0007669"/>
    <property type="project" value="UniProtKB-KW"/>
</dbReference>
<dbReference type="Proteomes" id="UP000271573">
    <property type="component" value="Chromosome"/>
</dbReference>
<proteinExistence type="inferred from homology"/>
<dbReference type="SUPFAM" id="SSF53187">
    <property type="entry name" value="Zn-dependent exopeptidases"/>
    <property type="match status" value="1"/>
</dbReference>
<evidence type="ECO:0000256" key="7">
    <source>
        <dbReference type="ARBA" id="ARBA00050021"/>
    </source>
</evidence>
<dbReference type="KEGG" id="nbe:Back2_10040"/>
<dbReference type="InterPro" id="IPR043472">
    <property type="entry name" value="Macro_dom-like"/>
</dbReference>
<dbReference type="Gene3D" id="3.40.220.10">
    <property type="entry name" value="Leucine Aminopeptidase, subunit E, domain 1"/>
    <property type="match status" value="1"/>
</dbReference>
<accession>A0A3G9ICP9</accession>
<dbReference type="SUPFAM" id="SSF52949">
    <property type="entry name" value="Macro domain-like"/>
    <property type="match status" value="1"/>
</dbReference>
<dbReference type="PANTHER" id="PTHR11963">
    <property type="entry name" value="LEUCINE AMINOPEPTIDASE-RELATED"/>
    <property type="match status" value="1"/>
</dbReference>
<organism evidence="10 11">
    <name type="scientific">Nocardioides baekrokdamisoli</name>
    <dbReference type="NCBI Taxonomy" id="1804624"/>
    <lineage>
        <taxon>Bacteria</taxon>
        <taxon>Bacillati</taxon>
        <taxon>Actinomycetota</taxon>
        <taxon>Actinomycetes</taxon>
        <taxon>Propionibacteriales</taxon>
        <taxon>Nocardioidaceae</taxon>
        <taxon>Nocardioides</taxon>
    </lineage>
</organism>
<dbReference type="InterPro" id="IPR011356">
    <property type="entry name" value="Leucine_aapep/pepB"/>
</dbReference>
<evidence type="ECO:0000259" key="9">
    <source>
        <dbReference type="PROSITE" id="PS00631"/>
    </source>
</evidence>
<sequence>MNGSLPPQAPPPEFELLPAVPAKADLIALPVWSEAGDLMVGPGAAEIDDAYDLLGLLDAEGATGAAGELTSLTIPGRTARRVLLVGVGDQTSADFRRAGAAVGRAVRDRDAVVTTIPALSPSVALEPFVAGLTLASFSFSWRSRGPEWTPVRTVRLADLDGLEQELEIAVALARASWRARFGATVPSNIKNPEWLAEQARSIPGVKVQVWDEGALAKEGFGGIVAVGAGSASPPRLIRLDYIPTGASKKTPTVVLVGKGITFDTGGLNLKPGASMKTMKRDATGGAVVLAVMGALAAVGCPVRVVGLVAAAENAVSGSAMRPGDVLRHYGGRTTEVTNTDAEGRLVLADAMAYAADKIKPDVLVDIATLTGAIKVALGQQLGGLFATSDDLAAQFIAAGAASGEPLWRMPLADVYLDKLASTVADADNAPGGAGAITAALFLKPFAGGIPWVHLDVASVGDAPIDEYEWTAGPTGFGARLLLEWLRAPSM</sequence>
<name>A0A3G9ICP9_9ACTN</name>
<keyword evidence="2" id="KW-0031">Aminopeptidase</keyword>
<evidence type="ECO:0000256" key="6">
    <source>
        <dbReference type="ARBA" id="ARBA00049972"/>
    </source>
</evidence>
<dbReference type="AlphaFoldDB" id="A0A3G9ICP9"/>
<dbReference type="CDD" id="cd00433">
    <property type="entry name" value="Peptidase_M17"/>
    <property type="match status" value="1"/>
</dbReference>
<dbReference type="InterPro" id="IPR000819">
    <property type="entry name" value="Peptidase_M17_C"/>
</dbReference>
<evidence type="ECO:0000256" key="5">
    <source>
        <dbReference type="ARBA" id="ARBA00033172"/>
    </source>
</evidence>
<evidence type="ECO:0000256" key="3">
    <source>
        <dbReference type="ARBA" id="ARBA00022670"/>
    </source>
</evidence>
<evidence type="ECO:0000256" key="2">
    <source>
        <dbReference type="ARBA" id="ARBA00022438"/>
    </source>
</evidence>
<evidence type="ECO:0000313" key="10">
    <source>
        <dbReference type="EMBL" id="BBH16717.1"/>
    </source>
</evidence>
<dbReference type="OrthoDB" id="9809354at2"/>
<evidence type="ECO:0000256" key="8">
    <source>
        <dbReference type="ARBA" id="ARBA00050061"/>
    </source>
</evidence>
<dbReference type="Pfam" id="PF00883">
    <property type="entry name" value="Peptidase_M17"/>
    <property type="match status" value="1"/>
</dbReference>
<dbReference type="Pfam" id="PF02789">
    <property type="entry name" value="Peptidase_M17_N"/>
    <property type="match status" value="1"/>
</dbReference>
<dbReference type="InterPro" id="IPR008283">
    <property type="entry name" value="Peptidase_M17_N"/>
</dbReference>
<dbReference type="GO" id="GO:0005737">
    <property type="term" value="C:cytoplasm"/>
    <property type="evidence" value="ECO:0007669"/>
    <property type="project" value="InterPro"/>
</dbReference>
<dbReference type="PANTHER" id="PTHR11963:SF23">
    <property type="entry name" value="CYTOSOL AMINOPEPTIDASE"/>
    <property type="match status" value="1"/>
</dbReference>
<evidence type="ECO:0000256" key="4">
    <source>
        <dbReference type="ARBA" id="ARBA00022801"/>
    </source>
</evidence>
<dbReference type="PROSITE" id="PS00631">
    <property type="entry name" value="CYTOSOL_AP"/>
    <property type="match status" value="1"/>
</dbReference>
<comment type="similarity">
    <text evidence="1">Belongs to the peptidase M17 family.</text>
</comment>
<dbReference type="Gene3D" id="3.40.630.10">
    <property type="entry name" value="Zn peptidases"/>
    <property type="match status" value="1"/>
</dbReference>
<dbReference type="EMBL" id="AP019307">
    <property type="protein sequence ID" value="BBH16717.1"/>
    <property type="molecule type" value="Genomic_DNA"/>
</dbReference>
<reference evidence="10 11" key="1">
    <citation type="submission" date="2018-11" db="EMBL/GenBank/DDBJ databases">
        <title>Complete genome sequence of Nocardioides baekrokdamisoli strain KCTC 39748.</title>
        <authorList>
            <person name="Kang S.W."/>
            <person name="Lee K.C."/>
            <person name="Kim K.K."/>
            <person name="Kim J.S."/>
            <person name="Kim D.S."/>
            <person name="Ko S.H."/>
            <person name="Yang S.H."/>
            <person name="Shin Y.K."/>
            <person name="Lee J.S."/>
        </authorList>
    </citation>
    <scope>NUCLEOTIDE SEQUENCE [LARGE SCALE GENOMIC DNA]</scope>
    <source>
        <strain evidence="10 11">KCTC 39748</strain>
    </source>
</reference>
<dbReference type="GO" id="GO:0030145">
    <property type="term" value="F:manganese ion binding"/>
    <property type="evidence" value="ECO:0007669"/>
    <property type="project" value="InterPro"/>
</dbReference>
<dbReference type="GO" id="GO:0070006">
    <property type="term" value="F:metalloaminopeptidase activity"/>
    <property type="evidence" value="ECO:0007669"/>
    <property type="project" value="InterPro"/>
</dbReference>
<evidence type="ECO:0000256" key="1">
    <source>
        <dbReference type="ARBA" id="ARBA00009528"/>
    </source>
</evidence>
<protein>
    <recommendedName>
        <fullName evidence="7">Probable cytosol aminopeptidase</fullName>
    </recommendedName>
    <alternativeName>
        <fullName evidence="8">Leucine aminopeptidase</fullName>
    </alternativeName>
    <alternativeName>
        <fullName evidence="5">Leucyl aminopeptidase</fullName>
    </alternativeName>
</protein>